<sequence length="224" mass="25347">MLANAQAKQKLLYPSSILTSAISAQQFSEIFQSDFLRRWLVIFDVRNRADFFETHVFGAFNIDIGSINAQAMLKFRETYDYICCIYDDGLGKSAILLAGILAKLRIFSTLLVIRGGYQALHEIAPQICYVKVSRLRTRMKSLRRRDSFSTLPLADTEYPAQIMQFLYIGSAAHASNIDILDQLNIGLLVNCAAEIDIPPTELSENENSSNYKNSPLFIFNQKKD</sequence>
<evidence type="ECO:0000313" key="3">
    <source>
        <dbReference type="Proteomes" id="UP000324800"/>
    </source>
</evidence>
<dbReference type="Proteomes" id="UP000324800">
    <property type="component" value="Unassembled WGS sequence"/>
</dbReference>
<dbReference type="AlphaFoldDB" id="A0A5J4WVQ8"/>
<dbReference type="PROSITE" id="PS50206">
    <property type="entry name" value="RHODANESE_3"/>
    <property type="match status" value="1"/>
</dbReference>
<comment type="caution">
    <text evidence="2">The sequence shown here is derived from an EMBL/GenBank/DDBJ whole genome shotgun (WGS) entry which is preliminary data.</text>
</comment>
<evidence type="ECO:0000313" key="2">
    <source>
        <dbReference type="EMBL" id="KAA6398913.1"/>
    </source>
</evidence>
<dbReference type="InterPro" id="IPR029021">
    <property type="entry name" value="Prot-tyrosine_phosphatase-like"/>
</dbReference>
<dbReference type="SUPFAM" id="SSF52799">
    <property type="entry name" value="(Phosphotyrosine protein) phosphatases II"/>
    <property type="match status" value="1"/>
</dbReference>
<feature type="domain" description="Rhodanese" evidence="1">
    <location>
        <begin position="40"/>
        <end position="129"/>
    </location>
</feature>
<organism evidence="2 3">
    <name type="scientific">Streblomastix strix</name>
    <dbReference type="NCBI Taxonomy" id="222440"/>
    <lineage>
        <taxon>Eukaryota</taxon>
        <taxon>Metamonada</taxon>
        <taxon>Preaxostyla</taxon>
        <taxon>Oxymonadida</taxon>
        <taxon>Streblomastigidae</taxon>
        <taxon>Streblomastix</taxon>
    </lineage>
</organism>
<dbReference type="EMBL" id="SNRW01000855">
    <property type="protein sequence ID" value="KAA6398913.1"/>
    <property type="molecule type" value="Genomic_DNA"/>
</dbReference>
<protein>
    <recommendedName>
        <fullName evidence="1">Rhodanese domain-containing protein</fullName>
    </recommendedName>
</protein>
<reference evidence="2 3" key="1">
    <citation type="submission" date="2019-03" db="EMBL/GenBank/DDBJ databases">
        <title>Single cell metagenomics reveals metabolic interactions within the superorganism composed of flagellate Streblomastix strix and complex community of Bacteroidetes bacteria on its surface.</title>
        <authorList>
            <person name="Treitli S.C."/>
            <person name="Kolisko M."/>
            <person name="Husnik F."/>
            <person name="Keeling P."/>
            <person name="Hampl V."/>
        </authorList>
    </citation>
    <scope>NUCLEOTIDE SEQUENCE [LARGE SCALE GENOMIC DNA]</scope>
    <source>
        <strain evidence="2">ST1C</strain>
    </source>
</reference>
<dbReference type="InterPro" id="IPR001763">
    <property type="entry name" value="Rhodanese-like_dom"/>
</dbReference>
<accession>A0A5J4WVQ8</accession>
<dbReference type="InterPro" id="IPR036873">
    <property type="entry name" value="Rhodanese-like_dom_sf"/>
</dbReference>
<dbReference type="Gene3D" id="3.90.190.10">
    <property type="entry name" value="Protein tyrosine phosphatase superfamily"/>
    <property type="match status" value="1"/>
</dbReference>
<proteinExistence type="predicted"/>
<dbReference type="SUPFAM" id="SSF52821">
    <property type="entry name" value="Rhodanese/Cell cycle control phosphatase"/>
    <property type="match status" value="1"/>
</dbReference>
<evidence type="ECO:0000259" key="1">
    <source>
        <dbReference type="PROSITE" id="PS50206"/>
    </source>
</evidence>
<name>A0A5J4WVQ8_9EUKA</name>
<dbReference type="Gene3D" id="3.40.250.10">
    <property type="entry name" value="Rhodanese-like domain"/>
    <property type="match status" value="1"/>
</dbReference>
<dbReference type="OrthoDB" id="165342at2759"/>
<gene>
    <name evidence="2" type="ORF">EZS28_005560</name>
</gene>